<organism evidence="2 4">
    <name type="scientific">Medicago truncatula</name>
    <name type="common">Barrel medic</name>
    <name type="synonym">Medicago tribuloides</name>
    <dbReference type="NCBI Taxonomy" id="3880"/>
    <lineage>
        <taxon>Eukaryota</taxon>
        <taxon>Viridiplantae</taxon>
        <taxon>Streptophyta</taxon>
        <taxon>Embryophyta</taxon>
        <taxon>Tracheophyta</taxon>
        <taxon>Spermatophyta</taxon>
        <taxon>Magnoliopsida</taxon>
        <taxon>eudicotyledons</taxon>
        <taxon>Gunneridae</taxon>
        <taxon>Pentapetalae</taxon>
        <taxon>rosids</taxon>
        <taxon>fabids</taxon>
        <taxon>Fabales</taxon>
        <taxon>Fabaceae</taxon>
        <taxon>Papilionoideae</taxon>
        <taxon>50 kb inversion clade</taxon>
        <taxon>NPAAA clade</taxon>
        <taxon>Hologalegina</taxon>
        <taxon>IRL clade</taxon>
        <taxon>Trifolieae</taxon>
        <taxon>Medicago</taxon>
    </lineage>
</organism>
<evidence type="ECO:0000256" key="1">
    <source>
        <dbReference type="SAM" id="MobiDB-lite"/>
    </source>
</evidence>
<feature type="region of interest" description="Disordered" evidence="1">
    <location>
        <begin position="151"/>
        <end position="188"/>
    </location>
</feature>
<accession>A0A072TTI2</accession>
<reference evidence="2 4" key="2">
    <citation type="journal article" date="2014" name="BMC Genomics">
        <title>An improved genome release (version Mt4.0) for the model legume Medicago truncatula.</title>
        <authorList>
            <person name="Tang H."/>
            <person name="Krishnakumar V."/>
            <person name="Bidwell S."/>
            <person name="Rosen B."/>
            <person name="Chan A."/>
            <person name="Zhou S."/>
            <person name="Gentzbittel L."/>
            <person name="Childs K.L."/>
            <person name="Yandell M."/>
            <person name="Gundlach H."/>
            <person name="Mayer K.F."/>
            <person name="Schwartz D.C."/>
            <person name="Town C.D."/>
        </authorList>
    </citation>
    <scope>GENOME REANNOTATION</scope>
    <source>
        <strain evidence="2">A17</strain>
        <strain evidence="3 4">cv. Jemalong A17</strain>
    </source>
</reference>
<dbReference type="EMBL" id="CM001224">
    <property type="protein sequence ID" value="KEH20819.1"/>
    <property type="molecule type" value="Genomic_DNA"/>
</dbReference>
<proteinExistence type="predicted"/>
<dbReference type="STRING" id="3880.A0A072TTI2"/>
<feature type="compositionally biased region" description="Basic and acidic residues" evidence="1">
    <location>
        <begin position="99"/>
        <end position="115"/>
    </location>
</feature>
<dbReference type="HOGENOM" id="CLU_1252306_0_0_1"/>
<dbReference type="Proteomes" id="UP000002051">
    <property type="component" value="Chromosome 8"/>
</dbReference>
<dbReference type="EnsemblPlants" id="KEH20819">
    <property type="protein sequence ID" value="KEH20819"/>
    <property type="gene ID" value="MTR_8g090145"/>
</dbReference>
<sequence length="221" mass="24792">MKGSHFKSQKLLTREMFSPNLLNNDNDDSDQGRDEAGKLCFSSIRNLLLVALVKKMRKIFREYGLIEGVMESDINSDSEDGDFVRNLNEANDLNVDSLHLSDKDEGHESHRKEESFEAGENSGSEKEEANNTEENNDNAVGIEAELTNSLSKQRKSAIASARKGRKKLASWNSHKDKGGRSSHNSKAQMQMSSWHISIDICLEEIFINLMECGPSFEGHLT</sequence>
<gene>
    <name evidence="2" type="ordered locus">MTR_8g090145</name>
</gene>
<evidence type="ECO:0000313" key="4">
    <source>
        <dbReference type="Proteomes" id="UP000002051"/>
    </source>
</evidence>
<protein>
    <submittedName>
        <fullName evidence="2 3">Uncharacterized protein</fullName>
    </submittedName>
</protein>
<name>A0A072TTI2_MEDTR</name>
<feature type="region of interest" description="Disordered" evidence="1">
    <location>
        <begin position="95"/>
        <end position="138"/>
    </location>
</feature>
<reference evidence="2 4" key="1">
    <citation type="journal article" date="2011" name="Nature">
        <title>The Medicago genome provides insight into the evolution of rhizobial symbioses.</title>
        <authorList>
            <person name="Young N.D."/>
            <person name="Debelle F."/>
            <person name="Oldroyd G.E."/>
            <person name="Geurts R."/>
            <person name="Cannon S.B."/>
            <person name="Udvardi M.K."/>
            <person name="Benedito V.A."/>
            <person name="Mayer K.F."/>
            <person name="Gouzy J."/>
            <person name="Schoof H."/>
            <person name="Van de Peer Y."/>
            <person name="Proost S."/>
            <person name="Cook D.R."/>
            <person name="Meyers B.C."/>
            <person name="Spannagl M."/>
            <person name="Cheung F."/>
            <person name="De Mita S."/>
            <person name="Krishnakumar V."/>
            <person name="Gundlach H."/>
            <person name="Zhou S."/>
            <person name="Mudge J."/>
            <person name="Bharti A.K."/>
            <person name="Murray J.D."/>
            <person name="Naoumkina M.A."/>
            <person name="Rosen B."/>
            <person name="Silverstein K.A."/>
            <person name="Tang H."/>
            <person name="Rombauts S."/>
            <person name="Zhao P.X."/>
            <person name="Zhou P."/>
            <person name="Barbe V."/>
            <person name="Bardou P."/>
            <person name="Bechner M."/>
            <person name="Bellec A."/>
            <person name="Berger A."/>
            <person name="Berges H."/>
            <person name="Bidwell S."/>
            <person name="Bisseling T."/>
            <person name="Choisne N."/>
            <person name="Couloux A."/>
            <person name="Denny R."/>
            <person name="Deshpande S."/>
            <person name="Dai X."/>
            <person name="Doyle J.J."/>
            <person name="Dudez A.M."/>
            <person name="Farmer A.D."/>
            <person name="Fouteau S."/>
            <person name="Franken C."/>
            <person name="Gibelin C."/>
            <person name="Gish J."/>
            <person name="Goldstein S."/>
            <person name="Gonzalez A.J."/>
            <person name="Green P.J."/>
            <person name="Hallab A."/>
            <person name="Hartog M."/>
            <person name="Hua A."/>
            <person name="Humphray S.J."/>
            <person name="Jeong D.H."/>
            <person name="Jing Y."/>
            <person name="Jocker A."/>
            <person name="Kenton S.M."/>
            <person name="Kim D.J."/>
            <person name="Klee K."/>
            <person name="Lai H."/>
            <person name="Lang C."/>
            <person name="Lin S."/>
            <person name="Macmil S.L."/>
            <person name="Magdelenat G."/>
            <person name="Matthews L."/>
            <person name="McCorrison J."/>
            <person name="Monaghan E.L."/>
            <person name="Mun J.H."/>
            <person name="Najar F.Z."/>
            <person name="Nicholson C."/>
            <person name="Noirot C."/>
            <person name="O'Bleness M."/>
            <person name="Paule C.R."/>
            <person name="Poulain J."/>
            <person name="Prion F."/>
            <person name="Qin B."/>
            <person name="Qu C."/>
            <person name="Retzel E.F."/>
            <person name="Riddle C."/>
            <person name="Sallet E."/>
            <person name="Samain S."/>
            <person name="Samson N."/>
            <person name="Sanders I."/>
            <person name="Saurat O."/>
            <person name="Scarpelli C."/>
            <person name="Schiex T."/>
            <person name="Segurens B."/>
            <person name="Severin A.J."/>
            <person name="Sherrier D.J."/>
            <person name="Shi R."/>
            <person name="Sims S."/>
            <person name="Singer S.R."/>
            <person name="Sinharoy S."/>
            <person name="Sterck L."/>
            <person name="Viollet A."/>
            <person name="Wang B.B."/>
            <person name="Wang K."/>
            <person name="Wang M."/>
            <person name="Wang X."/>
            <person name="Warfsmann J."/>
            <person name="Weissenbach J."/>
            <person name="White D.D."/>
            <person name="White J.D."/>
            <person name="Wiley G.B."/>
            <person name="Wincker P."/>
            <person name="Xing Y."/>
            <person name="Yang L."/>
            <person name="Yao Z."/>
            <person name="Ying F."/>
            <person name="Zhai J."/>
            <person name="Zhou L."/>
            <person name="Zuber A."/>
            <person name="Denarie J."/>
            <person name="Dixon R.A."/>
            <person name="May G.D."/>
            <person name="Schwartz D.C."/>
            <person name="Rogers J."/>
            <person name="Quetier F."/>
            <person name="Town C.D."/>
            <person name="Roe B.A."/>
        </authorList>
    </citation>
    <scope>NUCLEOTIDE SEQUENCE [LARGE SCALE GENOMIC DNA]</scope>
    <source>
        <strain evidence="2">A17</strain>
        <strain evidence="3 4">cv. Jemalong A17</strain>
    </source>
</reference>
<reference evidence="3" key="3">
    <citation type="submission" date="2015-04" db="UniProtKB">
        <authorList>
            <consortium name="EnsemblPlants"/>
        </authorList>
    </citation>
    <scope>IDENTIFICATION</scope>
    <source>
        <strain evidence="3">cv. Jemalong A17</strain>
    </source>
</reference>
<evidence type="ECO:0000313" key="3">
    <source>
        <dbReference type="EnsemblPlants" id="KEH20819"/>
    </source>
</evidence>
<dbReference type="AlphaFoldDB" id="A0A072TTI2"/>
<keyword evidence="4" id="KW-1185">Reference proteome</keyword>
<evidence type="ECO:0000313" key="2">
    <source>
        <dbReference type="EMBL" id="KEH20819.1"/>
    </source>
</evidence>